<dbReference type="RefSeq" id="WP_149815325.1">
    <property type="nucleotide sequence ID" value="NZ_VUOA01000005.1"/>
</dbReference>
<dbReference type="AlphaFoldDB" id="A0A5B2VW10"/>
<dbReference type="InterPro" id="IPR024624">
    <property type="entry name" value="Pyridox_Oxase_Alr4036_FMN-bd"/>
</dbReference>
<comment type="cofactor">
    <cofactor evidence="1">
        <name>FMN</name>
        <dbReference type="ChEBI" id="CHEBI:58210"/>
    </cofactor>
</comment>
<protein>
    <submittedName>
        <fullName evidence="6">Pyridoxamine 5'-phosphate oxidase</fullName>
    </submittedName>
</protein>
<comment type="caution">
    <text evidence="6">The sequence shown here is derived from an EMBL/GenBank/DDBJ whole genome shotgun (WGS) entry which is preliminary data.</text>
</comment>
<dbReference type="GO" id="GO:0008615">
    <property type="term" value="P:pyridoxine biosynthetic process"/>
    <property type="evidence" value="ECO:0007669"/>
    <property type="project" value="InterPro"/>
</dbReference>
<evidence type="ECO:0000259" key="5">
    <source>
        <dbReference type="Pfam" id="PF12766"/>
    </source>
</evidence>
<dbReference type="EMBL" id="VUOA01000005">
    <property type="protein sequence ID" value="KAA2244013.1"/>
    <property type="molecule type" value="Genomic_DNA"/>
</dbReference>
<sequence length="199" mass="21447">MPEADAAFADNLPATLARAFDCLALGCTDRRSAAHAPALATIGLDGRPRLRTVVLRAFDPGVRRLRFHTDRRSEKTAELARDARVALHVYDAAAKFQVRLEGVATVHHDDAVADAAWASSRPFSRVCYATSPAPGASIPEGGAYTQPTPEGADGGRGNFAAVLVRIERLETLYLAFSGHRRALFAWRTGAEPEATWLVP</sequence>
<dbReference type="Proteomes" id="UP000323142">
    <property type="component" value="Unassembled WGS sequence"/>
</dbReference>
<dbReference type="InterPro" id="IPR012349">
    <property type="entry name" value="Split_barrel_FMN-bd"/>
</dbReference>
<dbReference type="PANTHER" id="PTHR10851:SF3">
    <property type="entry name" value="PYRIDOXINE_PYRIDOXAMINE 5'-PHOSPHATE OXIDASE 2"/>
    <property type="match status" value="1"/>
</dbReference>
<keyword evidence="7" id="KW-1185">Reference proteome</keyword>
<dbReference type="SUPFAM" id="SSF50475">
    <property type="entry name" value="FMN-binding split barrel"/>
    <property type="match status" value="1"/>
</dbReference>
<keyword evidence="4" id="KW-0560">Oxidoreductase</keyword>
<organism evidence="6 7">
    <name type="scientific">Salinarimonas soli</name>
    <dbReference type="NCBI Taxonomy" id="1638099"/>
    <lineage>
        <taxon>Bacteria</taxon>
        <taxon>Pseudomonadati</taxon>
        <taxon>Pseudomonadota</taxon>
        <taxon>Alphaproteobacteria</taxon>
        <taxon>Hyphomicrobiales</taxon>
        <taxon>Salinarimonadaceae</taxon>
        <taxon>Salinarimonas</taxon>
    </lineage>
</organism>
<evidence type="ECO:0000256" key="2">
    <source>
        <dbReference type="ARBA" id="ARBA00022630"/>
    </source>
</evidence>
<keyword evidence="2" id="KW-0285">Flavoprotein</keyword>
<evidence type="ECO:0000256" key="3">
    <source>
        <dbReference type="ARBA" id="ARBA00022643"/>
    </source>
</evidence>
<feature type="domain" description="Pyridoxamine 5'-phosphate oxidase Alr4036 family FMN-binding" evidence="5">
    <location>
        <begin position="30"/>
        <end position="107"/>
    </location>
</feature>
<dbReference type="Gene3D" id="2.30.110.10">
    <property type="entry name" value="Electron Transport, Fmn-binding Protein, Chain A"/>
    <property type="match status" value="1"/>
</dbReference>
<reference evidence="6 7" key="2">
    <citation type="submission" date="2019-09" db="EMBL/GenBank/DDBJ databases">
        <authorList>
            <person name="Jin C."/>
        </authorList>
    </citation>
    <scope>NUCLEOTIDE SEQUENCE [LARGE SCALE GENOMIC DNA]</scope>
    <source>
        <strain evidence="6 7">BN140002</strain>
    </source>
</reference>
<gene>
    <name evidence="6" type="ORF">F0L46_01835</name>
</gene>
<reference evidence="6 7" key="1">
    <citation type="submission" date="2019-09" db="EMBL/GenBank/DDBJ databases">
        <title>Salinarimonas rosea gen. nov., sp. nov., a new member of the a-2 subgroup of the Proteobacteria.</title>
        <authorList>
            <person name="Liu J."/>
        </authorList>
    </citation>
    <scope>NUCLEOTIDE SEQUENCE [LARGE SCALE GENOMIC DNA]</scope>
    <source>
        <strain evidence="6 7">BN140002</strain>
    </source>
</reference>
<dbReference type="Pfam" id="PF12766">
    <property type="entry name" value="Pyridox_oxase_2"/>
    <property type="match status" value="1"/>
</dbReference>
<name>A0A5B2VW10_9HYPH</name>
<proteinExistence type="predicted"/>
<accession>A0A5B2VW10</accession>
<evidence type="ECO:0000256" key="1">
    <source>
        <dbReference type="ARBA" id="ARBA00001917"/>
    </source>
</evidence>
<keyword evidence="3" id="KW-0288">FMN</keyword>
<evidence type="ECO:0000313" key="7">
    <source>
        <dbReference type="Proteomes" id="UP000323142"/>
    </source>
</evidence>
<dbReference type="InterPro" id="IPR000659">
    <property type="entry name" value="Pyridox_Oxase"/>
</dbReference>
<dbReference type="GO" id="GO:0010181">
    <property type="term" value="F:FMN binding"/>
    <property type="evidence" value="ECO:0007669"/>
    <property type="project" value="InterPro"/>
</dbReference>
<dbReference type="GO" id="GO:0004733">
    <property type="term" value="F:pyridoxamine phosphate oxidase activity"/>
    <property type="evidence" value="ECO:0007669"/>
    <property type="project" value="InterPro"/>
</dbReference>
<dbReference type="OrthoDB" id="5120525at2"/>
<dbReference type="PANTHER" id="PTHR10851">
    <property type="entry name" value="PYRIDOXINE-5-PHOSPHATE OXIDASE"/>
    <property type="match status" value="1"/>
</dbReference>
<evidence type="ECO:0000313" key="6">
    <source>
        <dbReference type="EMBL" id="KAA2244013.1"/>
    </source>
</evidence>
<evidence type="ECO:0000256" key="4">
    <source>
        <dbReference type="ARBA" id="ARBA00023002"/>
    </source>
</evidence>